<dbReference type="InterPro" id="IPR016024">
    <property type="entry name" value="ARM-type_fold"/>
</dbReference>
<proteinExistence type="predicted"/>
<evidence type="ECO:0000313" key="4">
    <source>
        <dbReference type="EMBL" id="CAK8688042.1"/>
    </source>
</evidence>
<evidence type="ECO:0000256" key="2">
    <source>
        <dbReference type="SAM" id="Coils"/>
    </source>
</evidence>
<dbReference type="InterPro" id="IPR011989">
    <property type="entry name" value="ARM-like"/>
</dbReference>
<feature type="coiled-coil region" evidence="2">
    <location>
        <begin position="123"/>
        <end position="150"/>
    </location>
</feature>
<evidence type="ECO:0000256" key="3">
    <source>
        <dbReference type="SAM" id="MobiDB-lite"/>
    </source>
</evidence>
<protein>
    <recommendedName>
        <fullName evidence="6">LisH domain-containing protein</fullName>
    </recommendedName>
</protein>
<dbReference type="InterPro" id="IPR006594">
    <property type="entry name" value="LisH"/>
</dbReference>
<feature type="repeat" description="HEAT" evidence="1">
    <location>
        <begin position="887"/>
        <end position="914"/>
    </location>
</feature>
<dbReference type="PANTHER" id="PTHR32059:SF0">
    <property type="entry name" value="RAB11-BINDING PROTEIN RELCH"/>
    <property type="match status" value="1"/>
</dbReference>
<feature type="region of interest" description="Disordered" evidence="3">
    <location>
        <begin position="301"/>
        <end position="373"/>
    </location>
</feature>
<organism evidence="4 5">
    <name type="scientific">Clavelina lepadiformis</name>
    <name type="common">Light-bulb sea squirt</name>
    <name type="synonym">Ascidia lepadiformis</name>
    <dbReference type="NCBI Taxonomy" id="159417"/>
    <lineage>
        <taxon>Eukaryota</taxon>
        <taxon>Metazoa</taxon>
        <taxon>Chordata</taxon>
        <taxon>Tunicata</taxon>
        <taxon>Ascidiacea</taxon>
        <taxon>Aplousobranchia</taxon>
        <taxon>Clavelinidae</taxon>
        <taxon>Clavelina</taxon>
    </lineage>
</organism>
<dbReference type="EMBL" id="CAWYQH010000108">
    <property type="protein sequence ID" value="CAK8688042.1"/>
    <property type="molecule type" value="Genomic_DNA"/>
</dbReference>
<evidence type="ECO:0000313" key="5">
    <source>
        <dbReference type="Proteomes" id="UP001642483"/>
    </source>
</evidence>
<gene>
    <name evidence="4" type="ORF">CVLEPA_LOCUS20082</name>
</gene>
<dbReference type="Gene3D" id="1.25.10.10">
    <property type="entry name" value="Leucine-rich Repeat Variant"/>
    <property type="match status" value="2"/>
</dbReference>
<dbReference type="PROSITE" id="PS50077">
    <property type="entry name" value="HEAT_REPEAT"/>
    <property type="match status" value="1"/>
</dbReference>
<dbReference type="InterPro" id="IPR040362">
    <property type="entry name" value="RELCH"/>
</dbReference>
<dbReference type="InterPro" id="IPR021133">
    <property type="entry name" value="HEAT_type_2"/>
</dbReference>
<dbReference type="SUPFAM" id="SSF48371">
    <property type="entry name" value="ARM repeat"/>
    <property type="match status" value="1"/>
</dbReference>
<evidence type="ECO:0000256" key="1">
    <source>
        <dbReference type="PROSITE-ProRule" id="PRU00103"/>
    </source>
</evidence>
<keyword evidence="2" id="KW-0175">Coiled coil</keyword>
<dbReference type="Proteomes" id="UP001642483">
    <property type="component" value="Unassembled WGS sequence"/>
</dbReference>
<feature type="compositionally biased region" description="Basic and acidic residues" evidence="3">
    <location>
        <begin position="318"/>
        <end position="366"/>
    </location>
</feature>
<sequence>MAHLNPFLHQVDESLDSSGLEEGLTSDAPYKLNISLESIAEELLKKQFILTALEFHTEIQERGREVNRLSNYFSNPSNFEQQITSKDGYSANALYRTGSCSTFDSLDITRYSDDGAGQVDEKVAVLEFELRKARDTIKSLRENLTRSAEQGTSCLHENANSNNASCELDEITVAATEIKPLEVRAINHLINEYLLQRGYKLSSITFADENEAQDFEDWDDVGINTPKPPGLLKLYRDYHKHTVPQHAMRDASTNTVDALMVVENEHLIKELENEVACLKEEKNEFELALKSLRENEEQLKNSMVNKEAPKTSQSDFSKVPDDISKVSDDVRKVPDDVRKVPDDVSKVPDDVRKVPDDVSKVPDDVSKVPGDVSDEESVFSCKPDLSRMSSLLWNSLLRKCQPIAEFPSAQQVTSGSSNSEELVNDLSRLLPQIVPTVLIAKRGQLIPLLLSCAALHRNLNTRIELLHILFNLIKKPDTLQRATILRGCVNFAKHVGVDRSEEELLPQFWEQIGHKYSERRQLVAEACGLVAPYLRPEIRSSLLLSIIHQMEQEEKREDIRCSIVRSHSLVYSFIDEDDKYRQGLEILEKFLKDRNKMVRDEACRTLLPSMAAWSMSRRSLHLDLADRLLWMLETFLSSSENGKLDHDRSAPMLHLMPYLFVSVLHETCDIGSKQLSHEECRHIKVDDVIDHPSLIIGDEDKFTSFVKMFDEVISSSPIDASHEVLLWATHQLVPRLLKVGQDLDVSWQETIGGLVDLFALFQELFGRNFFLSKVTPQFMALLQDPNNLATAIFPVFTAAVLPAGEESSLSDFLLNSIVDISKSNLPLTSLFSSFILLRSNEKWHDVILQVLWSALVHDSALVRASAASLFAVLTTTDVSVNVISTRIVPALITLSTDHVTNVRISSIKSLSSLAVNSDVTSEIVERVIAQLTELVSSSVETFYEEHSQDGTLLGLHSVQTMLIAMATDMGATAHPKFRDEYLLPHLAIIALNNNRMSDVTKRSIIAHDLLEAYSGLSCCFVSGFLLHGSVLPALKCLLLDLEYLQSNQLTNATSLINEVERKIDQGSVTSQGSMDSVKRDPSGKSRLLHRLFDHN</sequence>
<dbReference type="PROSITE" id="PS50896">
    <property type="entry name" value="LISH"/>
    <property type="match status" value="1"/>
</dbReference>
<dbReference type="PANTHER" id="PTHR32059">
    <property type="entry name" value="RAB11-BINDING PROTEIN RELCH"/>
    <property type="match status" value="1"/>
</dbReference>
<keyword evidence="5" id="KW-1185">Reference proteome</keyword>
<comment type="caution">
    <text evidence="4">The sequence shown here is derived from an EMBL/GenBank/DDBJ whole genome shotgun (WGS) entry which is preliminary data.</text>
</comment>
<evidence type="ECO:0008006" key="6">
    <source>
        <dbReference type="Google" id="ProtNLM"/>
    </source>
</evidence>
<reference evidence="4 5" key="1">
    <citation type="submission" date="2024-02" db="EMBL/GenBank/DDBJ databases">
        <authorList>
            <person name="Daric V."/>
            <person name="Darras S."/>
        </authorList>
    </citation>
    <scope>NUCLEOTIDE SEQUENCE [LARGE SCALE GENOMIC DNA]</scope>
</reference>
<feature type="compositionally biased region" description="Polar residues" evidence="3">
    <location>
        <begin position="301"/>
        <end position="316"/>
    </location>
</feature>
<name>A0ABP0G897_CLALP</name>
<accession>A0ABP0G897</accession>